<evidence type="ECO:0000313" key="3">
    <source>
        <dbReference type="EMBL" id="ARF11749.1"/>
    </source>
</evidence>
<dbReference type="Gene3D" id="1.25.40.20">
    <property type="entry name" value="Ankyrin repeat-containing domain"/>
    <property type="match status" value="2"/>
</dbReference>
<gene>
    <name evidence="3" type="ORF">Klosneuvirus_2_185</name>
</gene>
<reference evidence="3" key="1">
    <citation type="journal article" date="2017" name="Science">
        <title>Giant viruses with an expanded complement of translation system components.</title>
        <authorList>
            <person name="Schulz F."/>
            <person name="Yutin N."/>
            <person name="Ivanova N.N."/>
            <person name="Ortega D.R."/>
            <person name="Lee T.K."/>
            <person name="Vierheilig J."/>
            <person name="Daims H."/>
            <person name="Horn M."/>
            <person name="Wagner M."/>
            <person name="Jensen G.J."/>
            <person name="Kyrpides N.C."/>
            <person name="Koonin E.V."/>
            <person name="Woyke T."/>
        </authorList>
    </citation>
    <scope>NUCLEOTIDE SEQUENCE</scope>
    <source>
        <strain evidence="3">KNV1</strain>
    </source>
</reference>
<dbReference type="PANTHER" id="PTHR24126:SF14">
    <property type="entry name" value="ANK_REP_REGION DOMAIN-CONTAINING PROTEIN"/>
    <property type="match status" value="1"/>
</dbReference>
<accession>A0A1V0SJ54</accession>
<keyword evidence="2" id="KW-0040">ANK repeat</keyword>
<dbReference type="EMBL" id="KY684109">
    <property type="protein sequence ID" value="ARF11749.1"/>
    <property type="molecule type" value="Genomic_DNA"/>
</dbReference>
<dbReference type="InterPro" id="IPR036770">
    <property type="entry name" value="Ankyrin_rpt-contain_sf"/>
</dbReference>
<proteinExistence type="predicted"/>
<organism evidence="3">
    <name type="scientific">Klosneuvirus KNV1</name>
    <dbReference type="NCBI Taxonomy" id="1977640"/>
    <lineage>
        <taxon>Viruses</taxon>
        <taxon>Varidnaviria</taxon>
        <taxon>Bamfordvirae</taxon>
        <taxon>Nucleocytoviricota</taxon>
        <taxon>Megaviricetes</taxon>
        <taxon>Imitervirales</taxon>
        <taxon>Mimiviridae</taxon>
        <taxon>Klosneuvirinae</taxon>
        <taxon>Klosneuvirus</taxon>
    </lineage>
</organism>
<name>A0A1V0SJ54_9VIRU</name>
<sequence length="740" mass="87399">MENDKILFELIRNDNFKMFKELIHTKEIFDINVRDNSNNYLITYAIVKNNIEIIKLLLDKECRIDIRDQEGKSILYLPIKYNYNEIIKLLIEHDKHSIGISIVDITDIDEKIPLHYAIQFTNNYAIDILLNANSNVNYQDKNGNNALHLAVKSKEYDSCKKILSKDIHINAINNIGETALHIACNLKFISIIQLLIDNGIDINIRENKTNMTALIYAVNRNNIDSVKLLMNNKINTNLQDFIGNTAISYSIIDDFNEITYELIKSKPNVNLHNIDGNLPIHLLLEKDNIYENEITKFLIDQSNLNFQNNVGNTPLHFICQKDLWKTYKNILIKKKLNIFVSNSDHKRPVDYINKNDLDEFMEMTVKSYLYILRNSNFIWKENWENICNKELFYEKLNDEQLQIVKKYISKTHKDSDNKKDICHTIILHKIQEIYKNNDQKCGYTSYPQKKFKQCIDIDNLTNVEVCTFTGETLEILIGVIYLLSKHKYACSTIEPNFKTNNDMCNYFLSLGMRTTNKCEFLNFEIVWVHKKLFFSDNFANNFRKCIDNNNIRFIIIPLGIEIERGSHANYLIFDKKTYEMERFEPYGSESPYKFNYNQKLLDNILSFKFTEIDPNIKYISPDNFLPKIGFQYFDIYEEKTSKIGDPSGFCALWSLWYTDMRMKYPDINRKSLVNKLLKEIKFKNISFRHMIRNYSINITDIRDKIFKAAGITINDWLNDHYTEKQYELIIKELSKLLKQT</sequence>
<evidence type="ECO:0000256" key="1">
    <source>
        <dbReference type="ARBA" id="ARBA00022737"/>
    </source>
</evidence>
<keyword evidence="1" id="KW-0677">Repeat</keyword>
<protein>
    <submittedName>
        <fullName evidence="3">Ankyrin repeat protein</fullName>
    </submittedName>
</protein>
<dbReference type="Pfam" id="PF12796">
    <property type="entry name" value="Ank_2"/>
    <property type="match status" value="3"/>
</dbReference>
<dbReference type="PROSITE" id="PS50297">
    <property type="entry name" value="ANK_REP_REGION"/>
    <property type="match status" value="1"/>
</dbReference>
<dbReference type="InterPro" id="IPR002110">
    <property type="entry name" value="Ankyrin_rpt"/>
</dbReference>
<dbReference type="PANTHER" id="PTHR24126">
    <property type="entry name" value="ANKYRIN REPEAT, PH AND SEC7 DOMAIN CONTAINING PROTEIN SECG-RELATED"/>
    <property type="match status" value="1"/>
</dbReference>
<evidence type="ECO:0000256" key="2">
    <source>
        <dbReference type="ARBA" id="ARBA00023043"/>
    </source>
</evidence>
<dbReference type="SUPFAM" id="SSF48403">
    <property type="entry name" value="Ankyrin repeat"/>
    <property type="match status" value="2"/>
</dbReference>
<dbReference type="PROSITE" id="PS50088">
    <property type="entry name" value="ANK_REPEAT"/>
    <property type="match status" value="4"/>
</dbReference>
<dbReference type="SMART" id="SM00248">
    <property type="entry name" value="ANK"/>
    <property type="match status" value="10"/>
</dbReference>